<dbReference type="PANTHER" id="PTHR30349:SF64">
    <property type="entry name" value="PROPHAGE INTEGRASE INTD-RELATED"/>
    <property type="match status" value="1"/>
</dbReference>
<comment type="similarity">
    <text evidence="1">Belongs to the 'phage' integrase family.</text>
</comment>
<dbReference type="Gene3D" id="1.10.443.10">
    <property type="entry name" value="Intergrase catalytic core"/>
    <property type="match status" value="1"/>
</dbReference>
<dbReference type="InterPro" id="IPR013762">
    <property type="entry name" value="Integrase-like_cat_sf"/>
</dbReference>
<name>A0A2Z2KPZ9_9BACL</name>
<dbReference type="InterPro" id="IPR002104">
    <property type="entry name" value="Integrase_catalytic"/>
</dbReference>
<dbReference type="GO" id="GO:0003677">
    <property type="term" value="F:DNA binding"/>
    <property type="evidence" value="ECO:0007669"/>
    <property type="project" value="UniProtKB-UniRule"/>
</dbReference>
<dbReference type="EMBL" id="CP021780">
    <property type="protein sequence ID" value="ASA22351.1"/>
    <property type="molecule type" value="Genomic_DNA"/>
</dbReference>
<feature type="domain" description="Tyr recombinase" evidence="6">
    <location>
        <begin position="191"/>
        <end position="396"/>
    </location>
</feature>
<dbReference type="InterPro" id="IPR011010">
    <property type="entry name" value="DNA_brk_join_enz"/>
</dbReference>
<dbReference type="GO" id="GO:0015074">
    <property type="term" value="P:DNA integration"/>
    <property type="evidence" value="ECO:0007669"/>
    <property type="project" value="UniProtKB-KW"/>
</dbReference>
<dbReference type="Pfam" id="PF00589">
    <property type="entry name" value="Phage_integrase"/>
    <property type="match status" value="1"/>
</dbReference>
<dbReference type="PROSITE" id="PS51900">
    <property type="entry name" value="CB"/>
    <property type="match status" value="1"/>
</dbReference>
<dbReference type="InterPro" id="IPR004107">
    <property type="entry name" value="Integrase_SAM-like_N"/>
</dbReference>
<evidence type="ECO:0008006" key="10">
    <source>
        <dbReference type="Google" id="ProtNLM"/>
    </source>
</evidence>
<dbReference type="InterPro" id="IPR044068">
    <property type="entry name" value="CB"/>
</dbReference>
<protein>
    <recommendedName>
        <fullName evidence="10">Site-specific integrase</fullName>
    </recommendedName>
</protein>
<sequence>MPKKKTEKELPTNIRARDGKFSYRYRIPVTKIVDGVEVKSSKEMESPRFDTLGEAEDFGILIKAQKIKKELFYSEKITVSIWGKIWLKDYELEQGVGEETVRLRDYGLRKLNEVFGAFQMRDVTQNTFQQFLNKLKAEGFARSSIALIKSSARMMFAHAIVKGILTVNPTDGTFIPKDKRQARKTGEKRAILPKYLEKEELKTFLQLSRFMMHVNYWALFIVLAYTGLRIREAAGLQWEDIDQQRRTIDINKQVKGTSVRKYHFSPTKNVQSERVISYGETVQKALSQLQAWQQNERLSAKGINPKDNFVFWSEYPGYPISVNSIARMMQRVLEAGNLPLNLTAHSFRHTHVSLLASNSKVSLPEIQARIGHKSNSKVTELIYLHVTKHRQMQMADDFEWAINN</sequence>
<accession>A0A2Z2KPZ9</accession>
<evidence type="ECO:0000313" key="9">
    <source>
        <dbReference type="Proteomes" id="UP000249890"/>
    </source>
</evidence>
<keyword evidence="4" id="KW-0233">DNA recombination</keyword>
<dbReference type="OrthoDB" id="9803188at2"/>
<organism evidence="8 9">
    <name type="scientific">Paenibacillus donghaensis</name>
    <dbReference type="NCBI Taxonomy" id="414771"/>
    <lineage>
        <taxon>Bacteria</taxon>
        <taxon>Bacillati</taxon>
        <taxon>Bacillota</taxon>
        <taxon>Bacilli</taxon>
        <taxon>Bacillales</taxon>
        <taxon>Paenibacillaceae</taxon>
        <taxon>Paenibacillus</taxon>
    </lineage>
</organism>
<keyword evidence="9" id="KW-1185">Reference proteome</keyword>
<gene>
    <name evidence="8" type="ORF">B9T62_17100</name>
</gene>
<dbReference type="Pfam" id="PF02899">
    <property type="entry name" value="Phage_int_SAM_1"/>
    <property type="match status" value="1"/>
</dbReference>
<dbReference type="Gene3D" id="1.10.150.130">
    <property type="match status" value="1"/>
</dbReference>
<evidence type="ECO:0000259" key="6">
    <source>
        <dbReference type="PROSITE" id="PS51898"/>
    </source>
</evidence>
<dbReference type="Proteomes" id="UP000249890">
    <property type="component" value="Chromosome"/>
</dbReference>
<evidence type="ECO:0000313" key="8">
    <source>
        <dbReference type="EMBL" id="ASA22351.1"/>
    </source>
</evidence>
<dbReference type="CDD" id="cd01189">
    <property type="entry name" value="INT_ICEBs1_C_like"/>
    <property type="match status" value="1"/>
</dbReference>
<keyword evidence="3 5" id="KW-0238">DNA-binding</keyword>
<dbReference type="AlphaFoldDB" id="A0A2Z2KPZ9"/>
<dbReference type="InterPro" id="IPR050090">
    <property type="entry name" value="Tyrosine_recombinase_XerCD"/>
</dbReference>
<dbReference type="SUPFAM" id="SSF56349">
    <property type="entry name" value="DNA breaking-rejoining enzymes"/>
    <property type="match status" value="1"/>
</dbReference>
<dbReference type="KEGG" id="pdh:B9T62_17100"/>
<dbReference type="InterPro" id="IPR010998">
    <property type="entry name" value="Integrase_recombinase_N"/>
</dbReference>
<dbReference type="RefSeq" id="WP_087916350.1">
    <property type="nucleotide sequence ID" value="NZ_CP021780.1"/>
</dbReference>
<keyword evidence="2" id="KW-0229">DNA integration</keyword>
<evidence type="ECO:0000256" key="1">
    <source>
        <dbReference type="ARBA" id="ARBA00008857"/>
    </source>
</evidence>
<feature type="domain" description="Core-binding (CB)" evidence="7">
    <location>
        <begin position="77"/>
        <end position="160"/>
    </location>
</feature>
<dbReference type="GO" id="GO:0006310">
    <property type="term" value="P:DNA recombination"/>
    <property type="evidence" value="ECO:0007669"/>
    <property type="project" value="UniProtKB-KW"/>
</dbReference>
<evidence type="ECO:0000256" key="3">
    <source>
        <dbReference type="ARBA" id="ARBA00023125"/>
    </source>
</evidence>
<dbReference type="PANTHER" id="PTHR30349">
    <property type="entry name" value="PHAGE INTEGRASE-RELATED"/>
    <property type="match status" value="1"/>
</dbReference>
<evidence type="ECO:0000256" key="2">
    <source>
        <dbReference type="ARBA" id="ARBA00022908"/>
    </source>
</evidence>
<reference evidence="8 9" key="1">
    <citation type="submission" date="2017-06" db="EMBL/GenBank/DDBJ databases">
        <title>Complete genome sequence of Paenibacillus donghaensis KCTC 13049T isolated from East Sea sediment, South Korea.</title>
        <authorList>
            <person name="Jung B.K."/>
            <person name="Hong S.-J."/>
            <person name="Shin J.-H."/>
        </authorList>
    </citation>
    <scope>NUCLEOTIDE SEQUENCE [LARGE SCALE GENOMIC DNA]</scope>
    <source>
        <strain evidence="8 9">KCTC 13049</strain>
    </source>
</reference>
<evidence type="ECO:0000256" key="4">
    <source>
        <dbReference type="ARBA" id="ARBA00023172"/>
    </source>
</evidence>
<dbReference type="PROSITE" id="PS51898">
    <property type="entry name" value="TYR_RECOMBINASE"/>
    <property type="match status" value="1"/>
</dbReference>
<proteinExistence type="inferred from homology"/>
<evidence type="ECO:0000259" key="7">
    <source>
        <dbReference type="PROSITE" id="PS51900"/>
    </source>
</evidence>
<evidence type="ECO:0000256" key="5">
    <source>
        <dbReference type="PROSITE-ProRule" id="PRU01248"/>
    </source>
</evidence>